<dbReference type="AlphaFoldDB" id="A0A0J7L916"/>
<feature type="compositionally biased region" description="Polar residues" evidence="1">
    <location>
        <begin position="247"/>
        <end position="261"/>
    </location>
</feature>
<feature type="compositionally biased region" description="Low complexity" evidence="1">
    <location>
        <begin position="272"/>
        <end position="282"/>
    </location>
</feature>
<keyword evidence="2" id="KW-0732">Signal</keyword>
<sequence length="323" mass="36322">MGENLFCRMSQRINVCATVLLVLLELTTSAMVLPRPPSSHPNRIRQDQDLSARKALEGKSLHGVSARDADVNIDRPEDYRFVEIELRNADEMDAANLQGLVHVMLNQQQSSEQPQIPSDPGYPNPEVIPHSILGVRDMGGPSANYRLDTFDDEKHVLLRASPKLQSLDEKLYYLKTGRPRVYVNVRGHSGSFRKETALPTLTVTPSEGAVGYLRVTRPFERQTDWKTRDKKARPPKKFDRRVDGVVSSRSQEVGGKTNDQATLYERVDDPSTTESSMVTSSELPKQIPAPPSKIRNLMAQTTPVQRYALRRTDILPGYGFIEE</sequence>
<dbReference type="OrthoDB" id="7688695at2759"/>
<evidence type="ECO:0000256" key="1">
    <source>
        <dbReference type="SAM" id="MobiDB-lite"/>
    </source>
</evidence>
<organism evidence="3 4">
    <name type="scientific">Lasius niger</name>
    <name type="common">Black garden ant</name>
    <dbReference type="NCBI Taxonomy" id="67767"/>
    <lineage>
        <taxon>Eukaryota</taxon>
        <taxon>Metazoa</taxon>
        <taxon>Ecdysozoa</taxon>
        <taxon>Arthropoda</taxon>
        <taxon>Hexapoda</taxon>
        <taxon>Insecta</taxon>
        <taxon>Pterygota</taxon>
        <taxon>Neoptera</taxon>
        <taxon>Endopterygota</taxon>
        <taxon>Hymenoptera</taxon>
        <taxon>Apocrita</taxon>
        <taxon>Aculeata</taxon>
        <taxon>Formicoidea</taxon>
        <taxon>Formicidae</taxon>
        <taxon>Formicinae</taxon>
        <taxon>Lasius</taxon>
        <taxon>Lasius</taxon>
    </lineage>
</organism>
<dbReference type="EMBL" id="LBMM01000241">
    <property type="protein sequence ID" value="KMR03303.1"/>
    <property type="molecule type" value="Genomic_DNA"/>
</dbReference>
<name>A0A0J7L916_LASNI</name>
<dbReference type="GO" id="GO:0003743">
    <property type="term" value="F:translation initiation factor activity"/>
    <property type="evidence" value="ECO:0007669"/>
    <property type="project" value="UniProtKB-KW"/>
</dbReference>
<keyword evidence="3" id="KW-0648">Protein biosynthesis</keyword>
<dbReference type="Proteomes" id="UP000036403">
    <property type="component" value="Unassembled WGS sequence"/>
</dbReference>
<feature type="chain" id="PRO_5005290583" evidence="2">
    <location>
        <begin position="30"/>
        <end position="323"/>
    </location>
</feature>
<proteinExistence type="predicted"/>
<evidence type="ECO:0000313" key="3">
    <source>
        <dbReference type="EMBL" id="KMR03303.1"/>
    </source>
</evidence>
<feature type="signal peptide" evidence="2">
    <location>
        <begin position="1"/>
        <end position="29"/>
    </location>
</feature>
<protein>
    <submittedName>
        <fullName evidence="3">Translation initiation factor if-2</fullName>
    </submittedName>
</protein>
<reference evidence="3 4" key="1">
    <citation type="submission" date="2015-04" db="EMBL/GenBank/DDBJ databases">
        <title>Lasius niger genome sequencing.</title>
        <authorList>
            <person name="Konorov E.A."/>
            <person name="Nikitin M.A."/>
            <person name="Kirill M.V."/>
            <person name="Chang P."/>
        </authorList>
    </citation>
    <scope>NUCLEOTIDE SEQUENCE [LARGE SCALE GENOMIC DNA]</scope>
    <source>
        <tissue evidence="3">Whole</tissue>
    </source>
</reference>
<accession>A0A0J7L916</accession>
<evidence type="ECO:0000313" key="4">
    <source>
        <dbReference type="Proteomes" id="UP000036403"/>
    </source>
</evidence>
<feature type="region of interest" description="Disordered" evidence="1">
    <location>
        <begin position="223"/>
        <end position="291"/>
    </location>
</feature>
<keyword evidence="4" id="KW-1185">Reference proteome</keyword>
<dbReference type="PaxDb" id="67767-A0A0J7L916"/>
<comment type="caution">
    <text evidence="3">The sequence shown here is derived from an EMBL/GenBank/DDBJ whole genome shotgun (WGS) entry which is preliminary data.</text>
</comment>
<evidence type="ECO:0000256" key="2">
    <source>
        <dbReference type="SAM" id="SignalP"/>
    </source>
</evidence>
<gene>
    <name evidence="3" type="ORF">RF55_796</name>
</gene>
<keyword evidence="3" id="KW-0396">Initiation factor</keyword>